<dbReference type="RefSeq" id="WP_015214339.1">
    <property type="nucleotide sequence ID" value="NC_019771.1"/>
</dbReference>
<dbReference type="OrthoDB" id="512299at2"/>
<keyword evidence="2" id="KW-0812">Transmembrane</keyword>
<organism evidence="3 4">
    <name type="scientific">Anabaena cylindrica (strain ATCC 27899 / PCC 7122)</name>
    <dbReference type="NCBI Taxonomy" id="272123"/>
    <lineage>
        <taxon>Bacteria</taxon>
        <taxon>Bacillati</taxon>
        <taxon>Cyanobacteriota</taxon>
        <taxon>Cyanophyceae</taxon>
        <taxon>Nostocales</taxon>
        <taxon>Nostocaceae</taxon>
        <taxon>Anabaena</taxon>
    </lineage>
</organism>
<proteinExistence type="predicted"/>
<dbReference type="HOGENOM" id="CLU_2079814_0_0_3"/>
<evidence type="ECO:0000313" key="4">
    <source>
        <dbReference type="Proteomes" id="UP000010474"/>
    </source>
</evidence>
<keyword evidence="2" id="KW-1133">Transmembrane helix</keyword>
<name>K9ZET2_ANACC</name>
<feature type="transmembrane region" description="Helical" evidence="2">
    <location>
        <begin position="37"/>
        <end position="56"/>
    </location>
</feature>
<keyword evidence="4" id="KW-1185">Reference proteome</keyword>
<feature type="transmembrane region" description="Helical" evidence="2">
    <location>
        <begin position="94"/>
        <end position="114"/>
    </location>
</feature>
<evidence type="ECO:0000256" key="2">
    <source>
        <dbReference type="SAM" id="Phobius"/>
    </source>
</evidence>
<gene>
    <name evidence="3" type="ordered locus">Anacy_2244</name>
</gene>
<feature type="region of interest" description="Disordered" evidence="1">
    <location>
        <begin position="1"/>
        <end position="26"/>
    </location>
</feature>
<dbReference type="PATRIC" id="fig|272123.3.peg.2447"/>
<dbReference type="Proteomes" id="UP000010474">
    <property type="component" value="Chromosome"/>
</dbReference>
<keyword evidence="2" id="KW-0472">Membrane</keyword>
<dbReference type="EMBL" id="CP003659">
    <property type="protein sequence ID" value="AFZ57703.1"/>
    <property type="molecule type" value="Genomic_DNA"/>
</dbReference>
<feature type="compositionally biased region" description="Polar residues" evidence="1">
    <location>
        <begin position="10"/>
        <end position="26"/>
    </location>
</feature>
<accession>K9ZET2</accession>
<reference evidence="4" key="1">
    <citation type="journal article" date="2013" name="Proc. Natl. Acad. Sci. U.S.A.">
        <title>Improving the coverage of the cyanobacterial phylum using diversity-driven genome sequencing.</title>
        <authorList>
            <person name="Shih P.M."/>
            <person name="Wu D."/>
            <person name="Latifi A."/>
            <person name="Axen S.D."/>
            <person name="Fewer D.P."/>
            <person name="Talla E."/>
            <person name="Calteau A."/>
            <person name="Cai F."/>
            <person name="Tandeau de Marsac N."/>
            <person name="Rippka R."/>
            <person name="Herdman M."/>
            <person name="Sivonen K."/>
            <person name="Coursin T."/>
            <person name="Laurent T."/>
            <person name="Goodwin L."/>
            <person name="Nolan M."/>
            <person name="Davenport K.W."/>
            <person name="Han C.S."/>
            <person name="Rubin E.M."/>
            <person name="Eisen J.A."/>
            <person name="Woyke T."/>
            <person name="Gugger M."/>
            <person name="Kerfeld C.A."/>
        </authorList>
    </citation>
    <scope>NUCLEOTIDE SEQUENCE [LARGE SCALE GENOMIC DNA]</scope>
    <source>
        <strain evidence="4">ATCC 27899 / PCC 7122</strain>
    </source>
</reference>
<evidence type="ECO:0000313" key="3">
    <source>
        <dbReference type="EMBL" id="AFZ57703.1"/>
    </source>
</evidence>
<sequence length="117" mass="12789">MDNSDGVKQKPNQSTETSLEASKNTPSAKNLLVKHSWLLFVGLFGISVGVSIFGYYQLSYIGDVPKKEAENPLKLVSAELITRFADTSNATPSWLIIAIALTCATGCWVIFRLLKLP</sequence>
<evidence type="ECO:0000256" key="1">
    <source>
        <dbReference type="SAM" id="MobiDB-lite"/>
    </source>
</evidence>
<dbReference type="AlphaFoldDB" id="K9ZET2"/>
<protein>
    <submittedName>
        <fullName evidence="3">Uncharacterized protein</fullName>
    </submittedName>
</protein>
<dbReference type="KEGG" id="acy:Anacy_2244"/>